<dbReference type="AlphaFoldDB" id="A0A1J4N441"/>
<protein>
    <recommendedName>
        <fullName evidence="3">Shikimate kinase</fullName>
    </recommendedName>
</protein>
<organism evidence="1 2">
    <name type="scientific">Nocardioides luteus</name>
    <dbReference type="NCBI Taxonomy" id="1844"/>
    <lineage>
        <taxon>Bacteria</taxon>
        <taxon>Bacillati</taxon>
        <taxon>Actinomycetota</taxon>
        <taxon>Actinomycetes</taxon>
        <taxon>Propionibacteriales</taxon>
        <taxon>Nocardioidaceae</taxon>
        <taxon>Nocardioides</taxon>
    </lineage>
</organism>
<evidence type="ECO:0000313" key="2">
    <source>
        <dbReference type="Proteomes" id="UP000033772"/>
    </source>
</evidence>
<dbReference type="InterPro" id="IPR027417">
    <property type="entry name" value="P-loop_NTPase"/>
</dbReference>
<name>A0A1J4N441_9ACTN</name>
<dbReference type="Proteomes" id="UP000033772">
    <property type="component" value="Unassembled WGS sequence"/>
</dbReference>
<dbReference type="EMBL" id="JZDQ02000016">
    <property type="protein sequence ID" value="OIJ26333.1"/>
    <property type="molecule type" value="Genomic_DNA"/>
</dbReference>
<comment type="caution">
    <text evidence="1">The sequence shown here is derived from an EMBL/GenBank/DDBJ whole genome shotgun (WGS) entry which is preliminary data.</text>
</comment>
<sequence length="192" mass="21399">MHLINLFGPPAVGKMSVGREIAARTPYRLFHNHATIEPLLEVFDWEMPSFGVLKAEFRRRVIEEAVASELPGLIFTFVWALDLPEDTRAVETLIAPVAAAGGRIDFVELYADLPTRLGREGTPERLAAKPSKRDTEWARANVVDWNERHELSTGPEVPFPLDLPHTVVDNTRLSAAETAEEIITRLGLPTDP</sequence>
<dbReference type="SUPFAM" id="SSF52540">
    <property type="entry name" value="P-loop containing nucleoside triphosphate hydrolases"/>
    <property type="match status" value="1"/>
</dbReference>
<gene>
    <name evidence="1" type="ORF">UG56_012635</name>
</gene>
<reference evidence="1" key="1">
    <citation type="submission" date="2016-10" db="EMBL/GenBank/DDBJ databases">
        <title>Draft Genome Sequence of Nocardioides luteus Strain BAFB, an Alkane-Degrading Bacterium Isolated from JP-7 Polluted Soil.</title>
        <authorList>
            <person name="Brown L."/>
            <person name="Ruiz O.N."/>
            <person name="Gunasekera T."/>
        </authorList>
    </citation>
    <scope>NUCLEOTIDE SEQUENCE [LARGE SCALE GENOMIC DNA]</scope>
    <source>
        <strain evidence="1">BAFB</strain>
    </source>
</reference>
<dbReference type="STRING" id="1844.UG56_012635"/>
<dbReference type="RefSeq" id="WP_045551916.1">
    <property type="nucleotide sequence ID" value="NZ_JZDQ02000016.1"/>
</dbReference>
<proteinExistence type="predicted"/>
<accession>A0A1J4N441</accession>
<evidence type="ECO:0000313" key="1">
    <source>
        <dbReference type="EMBL" id="OIJ26333.1"/>
    </source>
</evidence>
<keyword evidence="2" id="KW-1185">Reference proteome</keyword>
<dbReference type="Gene3D" id="3.40.50.300">
    <property type="entry name" value="P-loop containing nucleotide triphosphate hydrolases"/>
    <property type="match status" value="1"/>
</dbReference>
<evidence type="ECO:0008006" key="3">
    <source>
        <dbReference type="Google" id="ProtNLM"/>
    </source>
</evidence>
<dbReference type="OrthoDB" id="193997at2"/>